<reference evidence="2" key="1">
    <citation type="submission" date="2023-08" db="EMBL/GenBank/DDBJ databases">
        <authorList>
            <person name="Alioto T."/>
            <person name="Alioto T."/>
            <person name="Gomez Garrido J."/>
        </authorList>
    </citation>
    <scope>NUCLEOTIDE SEQUENCE</scope>
</reference>
<evidence type="ECO:0000313" key="2">
    <source>
        <dbReference type="EMBL" id="CAI9724425.1"/>
    </source>
</evidence>
<evidence type="ECO:0000313" key="3">
    <source>
        <dbReference type="Proteomes" id="UP001162480"/>
    </source>
</evidence>
<name>A0AA36AY42_OCTVU</name>
<sequence>MNIVSSLVTSSLLVVGVGIVIHITVVFVTPASGGGVIAGSSVRQSLFEENPKCQRELINQMHRTENFGCD</sequence>
<accession>A0AA36AY42</accession>
<feature type="transmembrane region" description="Helical" evidence="1">
    <location>
        <begin position="12"/>
        <end position="38"/>
    </location>
</feature>
<organism evidence="2 3">
    <name type="scientific">Octopus vulgaris</name>
    <name type="common">Common octopus</name>
    <dbReference type="NCBI Taxonomy" id="6645"/>
    <lineage>
        <taxon>Eukaryota</taxon>
        <taxon>Metazoa</taxon>
        <taxon>Spiralia</taxon>
        <taxon>Lophotrochozoa</taxon>
        <taxon>Mollusca</taxon>
        <taxon>Cephalopoda</taxon>
        <taxon>Coleoidea</taxon>
        <taxon>Octopodiformes</taxon>
        <taxon>Octopoda</taxon>
        <taxon>Incirrata</taxon>
        <taxon>Octopodidae</taxon>
        <taxon>Octopus</taxon>
    </lineage>
</organism>
<dbReference type="AlphaFoldDB" id="A0AA36AY42"/>
<keyword evidence="1" id="KW-1133">Transmembrane helix</keyword>
<keyword evidence="3" id="KW-1185">Reference proteome</keyword>
<protein>
    <submittedName>
        <fullName evidence="2">Uncharacterized protein</fullName>
    </submittedName>
</protein>
<evidence type="ECO:0000256" key="1">
    <source>
        <dbReference type="SAM" id="Phobius"/>
    </source>
</evidence>
<proteinExistence type="predicted"/>
<dbReference type="EMBL" id="OX597819">
    <property type="protein sequence ID" value="CAI9724425.1"/>
    <property type="molecule type" value="Genomic_DNA"/>
</dbReference>
<gene>
    <name evidence="2" type="ORF">OCTVUL_1B000352</name>
</gene>
<dbReference type="Proteomes" id="UP001162480">
    <property type="component" value="Chromosome 6"/>
</dbReference>
<keyword evidence="1" id="KW-0472">Membrane</keyword>
<keyword evidence="1" id="KW-0812">Transmembrane</keyword>